<reference evidence="2 3" key="1">
    <citation type="submission" date="2014-11" db="EMBL/GenBank/DDBJ databases">
        <authorList>
            <person name="Zhu J."/>
            <person name="Qi W."/>
            <person name="Song R."/>
        </authorList>
    </citation>
    <scope>NUCLEOTIDE SEQUENCE [LARGE SCALE GENOMIC DNA]</scope>
</reference>
<dbReference type="EMBL" id="CDMY01000286">
    <property type="protein sequence ID" value="CEL99681.1"/>
    <property type="molecule type" value="Genomic_DNA"/>
</dbReference>
<feature type="region of interest" description="Disordered" evidence="1">
    <location>
        <begin position="185"/>
        <end position="209"/>
    </location>
</feature>
<dbReference type="Proteomes" id="UP000041254">
    <property type="component" value="Unassembled WGS sequence"/>
</dbReference>
<sequence length="546" mass="60557">MKAEAKASSSDFPAAETALQKEIQALFKLAYKADFSLARNTWARDSFRVTKERIKTQLGAYLHQQDNSHDWLPVPRDVMRLGWLMARCDLTDPALFSLLWTHAHRQIAAFSTHELTAFVWASAKAGGAPQKQDKRGGWDLDDLERSVEVLIDRLGDFNSKHAVKMLWCLGRLADLSLKHSDGAASESAAAAEDDEMEEDGTKESSDTAYFSPESSFRREVMEIDFEIWDGDILSRPTHPNRRNGEKAASHQPPRSILPAFVSGLSRVLTGQVSQLPTVELATCLWCLTKIHLMSQQPRHSRILPRMKIDRNLFHSVAKSASQRLNEFRPHGLSVVLWSHARTGFVPPPSLISNLKALLTSGIRLGRQGRMRGKGGLVRKGGLGRSGGMWEARHVAMVTRSLATINSPRCPVDGEVFAALSGTLVSGLDGLKLSTLPIILHAFVTAGQLDSALSRCIRVRVTSNTQYLSRLSPVALYHLLAALCHMHDRPASEAAGVWEEWGPVADLLLELKTEGNLRSQRPGALPAFAQKRMDERWKALEAAREHE</sequence>
<evidence type="ECO:0000313" key="2">
    <source>
        <dbReference type="EMBL" id="CEL99681.1"/>
    </source>
</evidence>
<dbReference type="AlphaFoldDB" id="A0A0G4EQD9"/>
<dbReference type="InParanoid" id="A0A0G4EQD9"/>
<keyword evidence="3" id="KW-1185">Reference proteome</keyword>
<gene>
    <name evidence="2" type="ORF">Vbra_20733</name>
</gene>
<dbReference type="VEuPathDB" id="CryptoDB:Vbra_20733"/>
<protein>
    <submittedName>
        <fullName evidence="2">Uncharacterized protein</fullName>
    </submittedName>
</protein>
<accession>A0A0G4EQD9</accession>
<proteinExistence type="predicted"/>
<evidence type="ECO:0000256" key="1">
    <source>
        <dbReference type="SAM" id="MobiDB-lite"/>
    </source>
</evidence>
<organism evidence="2 3">
    <name type="scientific">Vitrella brassicaformis (strain CCMP3155)</name>
    <dbReference type="NCBI Taxonomy" id="1169540"/>
    <lineage>
        <taxon>Eukaryota</taxon>
        <taxon>Sar</taxon>
        <taxon>Alveolata</taxon>
        <taxon>Colpodellida</taxon>
        <taxon>Vitrellaceae</taxon>
        <taxon>Vitrella</taxon>
    </lineage>
</organism>
<evidence type="ECO:0000313" key="3">
    <source>
        <dbReference type="Proteomes" id="UP000041254"/>
    </source>
</evidence>
<name>A0A0G4EQD9_VITBC</name>